<dbReference type="CDD" id="cd00091">
    <property type="entry name" value="NUC"/>
    <property type="match status" value="1"/>
</dbReference>
<evidence type="ECO:0000313" key="4">
    <source>
        <dbReference type="EMBL" id="UOQ51296.1"/>
    </source>
</evidence>
<dbReference type="PROSITE" id="PS51257">
    <property type="entry name" value="PROKAR_LIPOPROTEIN"/>
    <property type="match status" value="1"/>
</dbReference>
<dbReference type="Gene3D" id="3.40.570.10">
    <property type="entry name" value="Extracellular Endonuclease, subunit A"/>
    <property type="match status" value="1"/>
</dbReference>
<name>A0ABY4FA11_9BACT</name>
<keyword evidence="4" id="KW-0540">Nuclease</keyword>
<dbReference type="RefSeq" id="WP_244714506.1">
    <property type="nucleotide sequence ID" value="NZ_CP095049.1"/>
</dbReference>
<evidence type="ECO:0000256" key="1">
    <source>
        <dbReference type="SAM" id="MobiDB-lite"/>
    </source>
</evidence>
<feature type="region of interest" description="Disordered" evidence="1">
    <location>
        <begin position="17"/>
        <end position="57"/>
    </location>
</feature>
<dbReference type="PANTHER" id="PTHR13966:SF5">
    <property type="entry name" value="ENDONUCLEASE G, MITOCHONDRIAL"/>
    <property type="match status" value="1"/>
</dbReference>
<reference evidence="4 5" key="1">
    <citation type="submission" date="2022-04" db="EMBL/GenBank/DDBJ databases">
        <title>Hymenobacter sp. isolated from the air.</title>
        <authorList>
            <person name="Won M."/>
            <person name="Lee C.-M."/>
            <person name="Woen H.-Y."/>
            <person name="Kwon S.-W."/>
        </authorList>
    </citation>
    <scope>NUCLEOTIDE SEQUENCE [LARGE SCALE GENOMIC DNA]</scope>
    <source>
        <strain evidence="5">5116 S-27</strain>
    </source>
</reference>
<evidence type="ECO:0000313" key="5">
    <source>
        <dbReference type="Proteomes" id="UP000831785"/>
    </source>
</evidence>
<feature type="domain" description="DNA/RNA non-specific endonuclease/pyrophosphatase/phosphodiesterase" evidence="3">
    <location>
        <begin position="266"/>
        <end position="476"/>
    </location>
</feature>
<dbReference type="Pfam" id="PF01223">
    <property type="entry name" value="Endonuclease_NS"/>
    <property type="match status" value="1"/>
</dbReference>
<sequence length="491" mass="52016">MSRLLFLLPAALLACSQSQPETSRPPLPDGPPAIPVESAGSSGPAAQVPTGSGLTETFEAGSKGAYSTADETLTTGAWHFEDALIGSADEDHKNGQHAARLRNQGKLRMNFDAPAGVRSIRISAAAYGNDPASTWELWGSVDGGRSFRRIGQPVRTQGPRLAVNTFAGGTTNRLRLEIRKTGGSGRLNIDDVQLETTGSLATDSGSSGTSGTTPTGSGGASPGTSLPPATTRKASAVVTSRDDNMALGNPSGATSSPDNLTNYLLVKPQFSIGYNANRGIPTWVSWHLNRTWMGSAPRQDDFRPDPALPRGFYAVTPRSYSGSGFDKGHNCPSADRTTDLDDNSATFLMTNMIPQAPNNNQRTWSSLEEWGRTQVNRGQEIYVIMGSYGKGGTGSKGFTTTLDGGKVTVPARVWKVLVILPEGSDDLARIPSQARILAIDTPNDNSVSADWSQYRVSVDAIENATGLDLLSKLPVDVQARLEAQVDKGPTR</sequence>
<feature type="compositionally biased region" description="Pro residues" evidence="1">
    <location>
        <begin position="23"/>
        <end position="34"/>
    </location>
</feature>
<dbReference type="EMBL" id="CP095049">
    <property type="protein sequence ID" value="UOQ51296.1"/>
    <property type="molecule type" value="Genomic_DNA"/>
</dbReference>
<organism evidence="4 5">
    <name type="scientific">Hymenobacter cellulosivorans</name>
    <dbReference type="NCBI Taxonomy" id="2932249"/>
    <lineage>
        <taxon>Bacteria</taxon>
        <taxon>Pseudomonadati</taxon>
        <taxon>Bacteroidota</taxon>
        <taxon>Cytophagia</taxon>
        <taxon>Cytophagales</taxon>
        <taxon>Hymenobacteraceae</taxon>
        <taxon>Hymenobacter</taxon>
    </lineage>
</organism>
<dbReference type="InterPro" id="IPR020821">
    <property type="entry name" value="ENPP1-3/EXOG-like_nuc-like"/>
</dbReference>
<dbReference type="InterPro" id="IPR044925">
    <property type="entry name" value="His-Me_finger_sf"/>
</dbReference>
<dbReference type="InterPro" id="IPR040255">
    <property type="entry name" value="Non-specific_endonuclease"/>
</dbReference>
<dbReference type="InterPro" id="IPR044929">
    <property type="entry name" value="DNA/RNA_non-sp_Endonuclease_sf"/>
</dbReference>
<accession>A0ABY4FA11</accession>
<dbReference type="PANTHER" id="PTHR13966">
    <property type="entry name" value="ENDONUCLEASE RELATED"/>
    <property type="match status" value="1"/>
</dbReference>
<dbReference type="GO" id="GO:0004519">
    <property type="term" value="F:endonuclease activity"/>
    <property type="evidence" value="ECO:0007669"/>
    <property type="project" value="UniProtKB-KW"/>
</dbReference>
<dbReference type="SMART" id="SM00892">
    <property type="entry name" value="Endonuclease_NS"/>
    <property type="match status" value="1"/>
</dbReference>
<dbReference type="Proteomes" id="UP000831785">
    <property type="component" value="Chromosome"/>
</dbReference>
<gene>
    <name evidence="4" type="ORF">MUN80_16200</name>
</gene>
<keyword evidence="4" id="KW-0378">Hydrolase</keyword>
<evidence type="ECO:0000259" key="2">
    <source>
        <dbReference type="SMART" id="SM00477"/>
    </source>
</evidence>
<feature type="compositionally biased region" description="Low complexity" evidence="1">
    <location>
        <begin position="198"/>
        <end position="215"/>
    </location>
</feature>
<dbReference type="SUPFAM" id="SSF54060">
    <property type="entry name" value="His-Me finger endonucleases"/>
    <property type="match status" value="1"/>
</dbReference>
<keyword evidence="4" id="KW-0255">Endonuclease</keyword>
<protein>
    <submittedName>
        <fullName evidence="4">DNA/RNA non-specific endonuclease</fullName>
    </submittedName>
</protein>
<feature type="region of interest" description="Disordered" evidence="1">
    <location>
        <begin position="198"/>
        <end position="237"/>
    </location>
</feature>
<dbReference type="InterPro" id="IPR001604">
    <property type="entry name" value="Endo_G_ENPP1-like_dom"/>
</dbReference>
<dbReference type="SMART" id="SM00477">
    <property type="entry name" value="NUC"/>
    <property type="match status" value="1"/>
</dbReference>
<keyword evidence="5" id="KW-1185">Reference proteome</keyword>
<evidence type="ECO:0000259" key="3">
    <source>
        <dbReference type="SMART" id="SM00892"/>
    </source>
</evidence>
<feature type="domain" description="ENPP1-3/EXOG-like endonuclease/phosphodiesterase" evidence="2">
    <location>
        <begin position="267"/>
        <end position="476"/>
    </location>
</feature>
<proteinExistence type="predicted"/>